<evidence type="ECO:0000256" key="2">
    <source>
        <dbReference type="ARBA" id="ARBA00009192"/>
    </source>
</evidence>
<evidence type="ECO:0000256" key="3">
    <source>
        <dbReference type="ARBA" id="ARBA00020378"/>
    </source>
</evidence>
<dbReference type="PROSITE" id="PS51379">
    <property type="entry name" value="4FE4S_FER_2"/>
    <property type="match status" value="1"/>
</dbReference>
<sequence length="96" mass="10334">MPLLGSVPERLAANHYDVDEEESHIEVDQDAARRTQAGPLLERVCAARVYTSQPDGSVLVQAAACLECGTCLAVAPPGVLRWHYPRGGFGIAFREG</sequence>
<keyword evidence="9" id="KW-0535">Nitrogen fixation</keyword>
<keyword evidence="4" id="KW-0813">Transport</keyword>
<dbReference type="OrthoDB" id="9800260at2"/>
<comment type="caution">
    <text evidence="11">The sequence shown here is derived from an EMBL/GenBank/DDBJ whole genome shotgun (WGS) entry which is preliminary data.</text>
</comment>
<protein>
    <recommendedName>
        <fullName evidence="3">Ferredoxin-like protein</fullName>
    </recommendedName>
</protein>
<dbReference type="GO" id="GO:0005506">
    <property type="term" value="F:iron ion binding"/>
    <property type="evidence" value="ECO:0007669"/>
    <property type="project" value="InterPro"/>
</dbReference>
<feature type="domain" description="4Fe-4S ferredoxin-type" evidence="10">
    <location>
        <begin position="56"/>
        <end position="85"/>
    </location>
</feature>
<keyword evidence="8" id="KW-0411">Iron-sulfur</keyword>
<evidence type="ECO:0000256" key="5">
    <source>
        <dbReference type="ARBA" id="ARBA00022723"/>
    </source>
</evidence>
<comment type="function">
    <text evidence="1">Could be a 3Fe-4S cluster-containing protein.</text>
</comment>
<dbReference type="EMBL" id="BKAL01000006">
    <property type="protein sequence ID" value="GEP69119.1"/>
    <property type="molecule type" value="Genomic_DNA"/>
</dbReference>
<evidence type="ECO:0000256" key="1">
    <source>
        <dbReference type="ARBA" id="ARBA00003208"/>
    </source>
</evidence>
<dbReference type="PANTHER" id="PTHR43082:SF3">
    <property type="entry name" value="FERREDOXIN-LIKE PROTEIN YDIT"/>
    <property type="match status" value="1"/>
</dbReference>
<dbReference type="RefSeq" id="WP_146952888.1">
    <property type="nucleotide sequence ID" value="NZ_BAABBJ010000006.1"/>
</dbReference>
<gene>
    <name evidence="11" type="ORF">CSO01_18340</name>
</gene>
<dbReference type="InterPro" id="IPR012206">
    <property type="entry name" value="Fd_FixX"/>
</dbReference>
<dbReference type="Gene3D" id="3.30.70.20">
    <property type="match status" value="1"/>
</dbReference>
<comment type="similarity">
    <text evidence="2">To ferredoxins from P.putida and C.tartarivorum, ferredoxin I from A.vinelandii, ferredoxin II from D.desulfuricans.</text>
</comment>
<evidence type="ECO:0000256" key="6">
    <source>
        <dbReference type="ARBA" id="ARBA00022982"/>
    </source>
</evidence>
<name>A0A512PD36_9CELL</name>
<dbReference type="PANTHER" id="PTHR43082">
    <property type="entry name" value="FERREDOXIN-LIKE"/>
    <property type="match status" value="1"/>
</dbReference>
<dbReference type="GO" id="GO:0051536">
    <property type="term" value="F:iron-sulfur cluster binding"/>
    <property type="evidence" value="ECO:0007669"/>
    <property type="project" value="UniProtKB-KW"/>
</dbReference>
<dbReference type="Pfam" id="PF05187">
    <property type="entry name" value="Fer4_ETF_QO"/>
    <property type="match status" value="1"/>
</dbReference>
<proteinExistence type="predicted"/>
<evidence type="ECO:0000313" key="12">
    <source>
        <dbReference type="Proteomes" id="UP000321798"/>
    </source>
</evidence>
<dbReference type="PIRSF" id="PIRSF036548">
    <property type="entry name" value="Fdx_FixX"/>
    <property type="match status" value="1"/>
</dbReference>
<evidence type="ECO:0000259" key="10">
    <source>
        <dbReference type="PROSITE" id="PS51379"/>
    </source>
</evidence>
<evidence type="ECO:0000256" key="9">
    <source>
        <dbReference type="ARBA" id="ARBA00023231"/>
    </source>
</evidence>
<keyword evidence="5" id="KW-0479">Metal-binding</keyword>
<dbReference type="AlphaFoldDB" id="A0A512PD36"/>
<keyword evidence="6" id="KW-0249">Electron transport</keyword>
<evidence type="ECO:0000256" key="4">
    <source>
        <dbReference type="ARBA" id="ARBA00022448"/>
    </source>
</evidence>
<dbReference type="InterPro" id="IPR017896">
    <property type="entry name" value="4Fe4S_Fe-S-bd"/>
</dbReference>
<evidence type="ECO:0000313" key="11">
    <source>
        <dbReference type="EMBL" id="GEP69119.1"/>
    </source>
</evidence>
<dbReference type="InterPro" id="IPR007859">
    <property type="entry name" value="ETF-QO/FixX_C"/>
</dbReference>
<organism evidence="11 12">
    <name type="scientific">Cellulomonas soli</name>
    <dbReference type="NCBI Taxonomy" id="931535"/>
    <lineage>
        <taxon>Bacteria</taxon>
        <taxon>Bacillati</taxon>
        <taxon>Actinomycetota</taxon>
        <taxon>Actinomycetes</taxon>
        <taxon>Micrococcales</taxon>
        <taxon>Cellulomonadaceae</taxon>
        <taxon>Cellulomonas</taxon>
    </lineage>
</organism>
<evidence type="ECO:0000256" key="8">
    <source>
        <dbReference type="ARBA" id="ARBA00023014"/>
    </source>
</evidence>
<dbReference type="Proteomes" id="UP000321798">
    <property type="component" value="Unassembled WGS sequence"/>
</dbReference>
<accession>A0A512PD36</accession>
<evidence type="ECO:0000256" key="7">
    <source>
        <dbReference type="ARBA" id="ARBA00023004"/>
    </source>
</evidence>
<dbReference type="SUPFAM" id="SSF54862">
    <property type="entry name" value="4Fe-4S ferredoxins"/>
    <property type="match status" value="1"/>
</dbReference>
<reference evidence="11 12" key="1">
    <citation type="submission" date="2019-07" db="EMBL/GenBank/DDBJ databases">
        <title>Whole genome shotgun sequence of Cellulomonas soli NBRC 109434.</title>
        <authorList>
            <person name="Hosoyama A."/>
            <person name="Uohara A."/>
            <person name="Ohji S."/>
            <person name="Ichikawa N."/>
        </authorList>
    </citation>
    <scope>NUCLEOTIDE SEQUENCE [LARGE SCALE GENOMIC DNA]</scope>
    <source>
        <strain evidence="11 12">NBRC 109434</strain>
    </source>
</reference>
<keyword evidence="7" id="KW-0408">Iron</keyword>
<keyword evidence="12" id="KW-1185">Reference proteome</keyword>